<keyword evidence="1" id="KW-0808">Transferase</keyword>
<comment type="caution">
    <text evidence="1">The sequence shown here is derived from an EMBL/GenBank/DDBJ whole genome shotgun (WGS) entry which is preliminary data.</text>
</comment>
<organism evidence="1 2">
    <name type="scientific">Trifolium medium</name>
    <dbReference type="NCBI Taxonomy" id="97028"/>
    <lineage>
        <taxon>Eukaryota</taxon>
        <taxon>Viridiplantae</taxon>
        <taxon>Streptophyta</taxon>
        <taxon>Embryophyta</taxon>
        <taxon>Tracheophyta</taxon>
        <taxon>Spermatophyta</taxon>
        <taxon>Magnoliopsida</taxon>
        <taxon>eudicotyledons</taxon>
        <taxon>Gunneridae</taxon>
        <taxon>Pentapetalae</taxon>
        <taxon>rosids</taxon>
        <taxon>fabids</taxon>
        <taxon>Fabales</taxon>
        <taxon>Fabaceae</taxon>
        <taxon>Papilionoideae</taxon>
        <taxon>50 kb inversion clade</taxon>
        <taxon>NPAAA clade</taxon>
        <taxon>Hologalegina</taxon>
        <taxon>IRL clade</taxon>
        <taxon>Trifolieae</taxon>
        <taxon>Trifolium</taxon>
    </lineage>
</organism>
<dbReference type="EMBL" id="LXQA011140475">
    <property type="protein sequence ID" value="MCI86435.1"/>
    <property type="molecule type" value="Genomic_DNA"/>
</dbReference>
<dbReference type="Proteomes" id="UP000265520">
    <property type="component" value="Unassembled WGS sequence"/>
</dbReference>
<dbReference type="GO" id="GO:0016740">
    <property type="term" value="F:transferase activity"/>
    <property type="evidence" value="ECO:0007669"/>
    <property type="project" value="UniProtKB-KW"/>
</dbReference>
<sequence length="63" mass="7170">SEDGLFTREAVCNTVRVVMDAESELGQTVRTNHAKWREFLLNQGLENSYVDDLVQKLDSLLKS</sequence>
<evidence type="ECO:0000313" key="2">
    <source>
        <dbReference type="Proteomes" id="UP000265520"/>
    </source>
</evidence>
<feature type="non-terminal residue" evidence="1">
    <location>
        <position position="1"/>
    </location>
</feature>
<protein>
    <submittedName>
        <fullName evidence="1">UDP-glycosyltransferase 79B3-like</fullName>
    </submittedName>
</protein>
<reference evidence="1 2" key="1">
    <citation type="journal article" date="2018" name="Front. Plant Sci.">
        <title>Red Clover (Trifolium pratense) and Zigzag Clover (T. medium) - A Picture of Genomic Similarities and Differences.</title>
        <authorList>
            <person name="Dluhosova J."/>
            <person name="Istvanek J."/>
            <person name="Nedelnik J."/>
            <person name="Repkova J."/>
        </authorList>
    </citation>
    <scope>NUCLEOTIDE SEQUENCE [LARGE SCALE GENOMIC DNA]</scope>
    <source>
        <strain evidence="2">cv. 10/8</strain>
        <tissue evidence="1">Leaf</tissue>
    </source>
</reference>
<dbReference type="AlphaFoldDB" id="A0A392VHZ7"/>
<accession>A0A392VHZ7</accession>
<evidence type="ECO:0000313" key="1">
    <source>
        <dbReference type="EMBL" id="MCI86435.1"/>
    </source>
</evidence>
<name>A0A392VHZ7_9FABA</name>
<proteinExistence type="predicted"/>
<keyword evidence="2" id="KW-1185">Reference proteome</keyword>